<dbReference type="InterPro" id="IPR052374">
    <property type="entry name" value="SERAC1"/>
</dbReference>
<reference evidence="7" key="1">
    <citation type="journal article" date="2023" name="Mol. Phylogenet. Evol.">
        <title>Genome-scale phylogeny and comparative genomics of the fungal order Sordariales.</title>
        <authorList>
            <person name="Hensen N."/>
            <person name="Bonometti L."/>
            <person name="Westerberg I."/>
            <person name="Brannstrom I.O."/>
            <person name="Guillou S."/>
            <person name="Cros-Aarteil S."/>
            <person name="Calhoun S."/>
            <person name="Haridas S."/>
            <person name="Kuo A."/>
            <person name="Mondo S."/>
            <person name="Pangilinan J."/>
            <person name="Riley R."/>
            <person name="LaButti K."/>
            <person name="Andreopoulos B."/>
            <person name="Lipzen A."/>
            <person name="Chen C."/>
            <person name="Yan M."/>
            <person name="Daum C."/>
            <person name="Ng V."/>
            <person name="Clum A."/>
            <person name="Steindorff A."/>
            <person name="Ohm R.A."/>
            <person name="Martin F."/>
            <person name="Silar P."/>
            <person name="Natvig D.O."/>
            <person name="Lalanne C."/>
            <person name="Gautier V."/>
            <person name="Ament-Velasquez S.L."/>
            <person name="Kruys A."/>
            <person name="Hutchinson M.I."/>
            <person name="Powell A.J."/>
            <person name="Barry K."/>
            <person name="Miller A.N."/>
            <person name="Grigoriev I.V."/>
            <person name="Debuchy R."/>
            <person name="Gladieux P."/>
            <person name="Hiltunen Thoren M."/>
            <person name="Johannesson H."/>
        </authorList>
    </citation>
    <scope>NUCLEOTIDE SEQUENCE</scope>
    <source>
        <strain evidence="7">CBS 955.72</strain>
    </source>
</reference>
<organism evidence="7 8">
    <name type="scientific">Lasiosphaeria hispida</name>
    <dbReference type="NCBI Taxonomy" id="260671"/>
    <lineage>
        <taxon>Eukaryota</taxon>
        <taxon>Fungi</taxon>
        <taxon>Dikarya</taxon>
        <taxon>Ascomycota</taxon>
        <taxon>Pezizomycotina</taxon>
        <taxon>Sordariomycetes</taxon>
        <taxon>Sordariomycetidae</taxon>
        <taxon>Sordariales</taxon>
        <taxon>Lasiosphaeriaceae</taxon>
        <taxon>Lasiosphaeria</taxon>
    </lineage>
</organism>
<dbReference type="EMBL" id="JAUIQD010000004">
    <property type="protein sequence ID" value="KAK3353670.1"/>
    <property type="molecule type" value="Genomic_DNA"/>
</dbReference>
<dbReference type="GO" id="GO:0005783">
    <property type="term" value="C:endoplasmic reticulum"/>
    <property type="evidence" value="ECO:0007669"/>
    <property type="project" value="UniProtKB-SubCell"/>
</dbReference>
<evidence type="ECO:0008006" key="9">
    <source>
        <dbReference type="Google" id="ProtNLM"/>
    </source>
</evidence>
<dbReference type="PANTHER" id="PTHR48182:SF2">
    <property type="entry name" value="PROTEIN SERAC1"/>
    <property type="match status" value="1"/>
</dbReference>
<evidence type="ECO:0000256" key="2">
    <source>
        <dbReference type="ARBA" id="ARBA00004240"/>
    </source>
</evidence>
<sequence>MDRQVLWRKNIKQVMRNHRLRQSRAPKIPSIPSFPDGVKVLHDCPNATVDICFIHSLTGNRETTWTADGRDTPWPTTLLPPKLSSARILTYGYDAYVVQKSAASTSRLIDHAANFLNDLTGDRRLNKALSRPLVFAAHSLGGLVCKQVILLSRNNPEYHLRDMFDCFKGIVFMGTPHRGA</sequence>
<name>A0AAJ0HJQ6_9PEZI</name>
<evidence type="ECO:0000256" key="3">
    <source>
        <dbReference type="ARBA" id="ARBA00004370"/>
    </source>
</evidence>
<dbReference type="PANTHER" id="PTHR48182">
    <property type="entry name" value="PROTEIN SERAC1"/>
    <property type="match status" value="1"/>
</dbReference>
<dbReference type="Proteomes" id="UP001275084">
    <property type="component" value="Unassembled WGS sequence"/>
</dbReference>
<dbReference type="GO" id="GO:0016020">
    <property type="term" value="C:membrane"/>
    <property type="evidence" value="ECO:0007669"/>
    <property type="project" value="UniProtKB-SubCell"/>
</dbReference>
<dbReference type="AlphaFoldDB" id="A0AAJ0HJQ6"/>
<evidence type="ECO:0000256" key="4">
    <source>
        <dbReference type="ARBA" id="ARBA00022824"/>
    </source>
</evidence>
<keyword evidence="6" id="KW-0472">Membrane</keyword>
<gene>
    <name evidence="7" type="ORF">B0T25DRAFT_219397</name>
</gene>
<comment type="caution">
    <text evidence="7">The sequence shown here is derived from an EMBL/GenBank/DDBJ whole genome shotgun (WGS) entry which is preliminary data.</text>
</comment>
<dbReference type="InterPro" id="IPR029058">
    <property type="entry name" value="AB_hydrolase_fold"/>
</dbReference>
<evidence type="ECO:0000256" key="1">
    <source>
        <dbReference type="ARBA" id="ARBA00004173"/>
    </source>
</evidence>
<dbReference type="SUPFAM" id="SSF53474">
    <property type="entry name" value="alpha/beta-Hydrolases"/>
    <property type="match status" value="1"/>
</dbReference>
<dbReference type="Gene3D" id="3.40.50.1820">
    <property type="entry name" value="alpha/beta hydrolase"/>
    <property type="match status" value="1"/>
</dbReference>
<comment type="subcellular location">
    <subcellularLocation>
        <location evidence="2">Endoplasmic reticulum</location>
    </subcellularLocation>
    <subcellularLocation>
        <location evidence="3">Membrane</location>
    </subcellularLocation>
    <subcellularLocation>
        <location evidence="1">Mitochondrion</location>
    </subcellularLocation>
</comment>
<keyword evidence="5" id="KW-0496">Mitochondrion</keyword>
<evidence type="ECO:0000256" key="6">
    <source>
        <dbReference type="ARBA" id="ARBA00023136"/>
    </source>
</evidence>
<protein>
    <recommendedName>
        <fullName evidence="9">DUF676 domain-containing protein</fullName>
    </recommendedName>
</protein>
<accession>A0AAJ0HJQ6</accession>
<keyword evidence="8" id="KW-1185">Reference proteome</keyword>
<proteinExistence type="predicted"/>
<evidence type="ECO:0000313" key="8">
    <source>
        <dbReference type="Proteomes" id="UP001275084"/>
    </source>
</evidence>
<reference evidence="7" key="2">
    <citation type="submission" date="2023-06" db="EMBL/GenBank/DDBJ databases">
        <authorList>
            <consortium name="Lawrence Berkeley National Laboratory"/>
            <person name="Haridas S."/>
            <person name="Hensen N."/>
            <person name="Bonometti L."/>
            <person name="Westerberg I."/>
            <person name="Brannstrom I.O."/>
            <person name="Guillou S."/>
            <person name="Cros-Aarteil S."/>
            <person name="Calhoun S."/>
            <person name="Kuo A."/>
            <person name="Mondo S."/>
            <person name="Pangilinan J."/>
            <person name="Riley R."/>
            <person name="Labutti K."/>
            <person name="Andreopoulos B."/>
            <person name="Lipzen A."/>
            <person name="Chen C."/>
            <person name="Yanf M."/>
            <person name="Daum C."/>
            <person name="Ng V."/>
            <person name="Clum A."/>
            <person name="Steindorff A."/>
            <person name="Ohm R."/>
            <person name="Martin F."/>
            <person name="Silar P."/>
            <person name="Natvig D."/>
            <person name="Lalanne C."/>
            <person name="Gautier V."/>
            <person name="Ament-Velasquez S.L."/>
            <person name="Kruys A."/>
            <person name="Hutchinson M.I."/>
            <person name="Powell A.J."/>
            <person name="Barry K."/>
            <person name="Miller A.N."/>
            <person name="Grigoriev I.V."/>
            <person name="Debuchy R."/>
            <person name="Gladieux P."/>
            <person name="Thoren M.H."/>
            <person name="Johannesson H."/>
        </authorList>
    </citation>
    <scope>NUCLEOTIDE SEQUENCE</scope>
    <source>
        <strain evidence="7">CBS 955.72</strain>
    </source>
</reference>
<evidence type="ECO:0000256" key="5">
    <source>
        <dbReference type="ARBA" id="ARBA00023128"/>
    </source>
</evidence>
<dbReference type="GO" id="GO:0005739">
    <property type="term" value="C:mitochondrion"/>
    <property type="evidence" value="ECO:0007669"/>
    <property type="project" value="UniProtKB-SubCell"/>
</dbReference>
<evidence type="ECO:0000313" key="7">
    <source>
        <dbReference type="EMBL" id="KAK3353670.1"/>
    </source>
</evidence>
<keyword evidence="4" id="KW-0256">Endoplasmic reticulum</keyword>